<gene>
    <name evidence="3" type="ORF">NCTC11862_00603</name>
</gene>
<organism evidence="3 4">
    <name type="scientific">Corynebacterium pilosum</name>
    <dbReference type="NCBI Taxonomy" id="35756"/>
    <lineage>
        <taxon>Bacteria</taxon>
        <taxon>Bacillati</taxon>
        <taxon>Actinomycetota</taxon>
        <taxon>Actinomycetes</taxon>
        <taxon>Mycobacteriales</taxon>
        <taxon>Corynebacteriaceae</taxon>
        <taxon>Corynebacterium</taxon>
    </lineage>
</organism>
<reference evidence="3 4" key="1">
    <citation type="submission" date="2018-06" db="EMBL/GenBank/DDBJ databases">
        <authorList>
            <consortium name="Pathogen Informatics"/>
            <person name="Doyle S."/>
        </authorList>
    </citation>
    <scope>NUCLEOTIDE SEQUENCE [LARGE SCALE GENOMIC DNA]</scope>
    <source>
        <strain evidence="3 4">NCTC11862</strain>
    </source>
</reference>
<accession>A0A376CKW0</accession>
<dbReference type="EMBL" id="UFXQ01000001">
    <property type="protein sequence ID" value="STC68827.1"/>
    <property type="molecule type" value="Genomic_DNA"/>
</dbReference>
<proteinExistence type="predicted"/>
<dbReference type="AlphaFoldDB" id="A0A376CKW0"/>
<keyword evidence="4" id="KW-1185">Reference proteome</keyword>
<feature type="region of interest" description="Disordered" evidence="1">
    <location>
        <begin position="170"/>
        <end position="195"/>
    </location>
</feature>
<feature type="signal peptide" evidence="2">
    <location>
        <begin position="1"/>
        <end position="29"/>
    </location>
</feature>
<dbReference type="PROSITE" id="PS51257">
    <property type="entry name" value="PROKAR_LIPOPROTEIN"/>
    <property type="match status" value="1"/>
</dbReference>
<dbReference type="Proteomes" id="UP000254467">
    <property type="component" value="Unassembled WGS sequence"/>
</dbReference>
<dbReference type="OrthoDB" id="4420872at2"/>
<dbReference type="STRING" id="35756.GCA_001044155_00088"/>
<evidence type="ECO:0000313" key="4">
    <source>
        <dbReference type="Proteomes" id="UP000254467"/>
    </source>
</evidence>
<name>A0A376CKW0_9CORY</name>
<evidence type="ECO:0000256" key="1">
    <source>
        <dbReference type="SAM" id="MobiDB-lite"/>
    </source>
</evidence>
<sequence>MKSQKSALRRGAAVSAAALSALLLASCSAGQITQTSSQVAPVDGATMYTENDELAVQDVTIVLEENGDASLKFTASNQDVTHAEHTLESITVAGEEVDHDSIDPLKYNCTVVAGSADFLDSIPQSEDGCVQYVETGVENQDFAYGGTQEVVFNFDTGPLTLNAAVSAPSLPAGQVPRGPETNVSNEDQAELDANN</sequence>
<evidence type="ECO:0000256" key="2">
    <source>
        <dbReference type="SAM" id="SignalP"/>
    </source>
</evidence>
<keyword evidence="2" id="KW-0732">Signal</keyword>
<protein>
    <submittedName>
        <fullName evidence="3">Putative secreted protein</fullName>
    </submittedName>
</protein>
<feature type="chain" id="PRO_5038379427" evidence="2">
    <location>
        <begin position="30"/>
        <end position="195"/>
    </location>
</feature>
<evidence type="ECO:0000313" key="3">
    <source>
        <dbReference type="EMBL" id="STC68827.1"/>
    </source>
</evidence>
<dbReference type="RefSeq" id="WP_018582791.1">
    <property type="nucleotide sequence ID" value="NZ_LDYD01000011.1"/>
</dbReference>